<proteinExistence type="predicted"/>
<name>A0A256EZP9_9HYPH</name>
<dbReference type="EMBL" id="NNRK01000035">
    <property type="protein sequence ID" value="OYR08108.1"/>
    <property type="molecule type" value="Genomic_DNA"/>
</dbReference>
<dbReference type="AlphaFoldDB" id="A0A256EZP9"/>
<gene>
    <name evidence="1" type="ORF">CEV32_2820</name>
</gene>
<dbReference type="Proteomes" id="UP000216345">
    <property type="component" value="Unassembled WGS sequence"/>
</dbReference>
<sequence>MAQATLCGKVVGARGFKGQAEAEIISAQYENATPPVE</sequence>
<evidence type="ECO:0000313" key="1">
    <source>
        <dbReference type="EMBL" id="OYR08108.1"/>
    </source>
</evidence>
<reference evidence="1 2" key="1">
    <citation type="submission" date="2017-07" db="EMBL/GenBank/DDBJ databases">
        <title>Phylogenetic study on the rhizospheric bacterium Ochrobactrum sp. A44.</title>
        <authorList>
            <person name="Krzyzanowska D.M."/>
            <person name="Ossowicki A."/>
            <person name="Rajewska M."/>
            <person name="Maciag T."/>
            <person name="Kaczynski Z."/>
            <person name="Czerwicka M."/>
            <person name="Jafra S."/>
        </authorList>
    </citation>
    <scope>NUCLEOTIDE SEQUENCE [LARGE SCALE GENOMIC DNA]</scope>
    <source>
        <strain evidence="1 2">PR17</strain>
    </source>
</reference>
<comment type="caution">
    <text evidence="1">The sequence shown here is derived from an EMBL/GenBank/DDBJ whole genome shotgun (WGS) entry which is preliminary data.</text>
</comment>
<protein>
    <submittedName>
        <fullName evidence="1">Uncharacterized protein</fullName>
    </submittedName>
</protein>
<organism evidence="1 2">
    <name type="scientific">Brucella rhizosphaerae</name>
    <dbReference type="NCBI Taxonomy" id="571254"/>
    <lineage>
        <taxon>Bacteria</taxon>
        <taxon>Pseudomonadati</taxon>
        <taxon>Pseudomonadota</taxon>
        <taxon>Alphaproteobacteria</taxon>
        <taxon>Hyphomicrobiales</taxon>
        <taxon>Brucellaceae</taxon>
        <taxon>Brucella/Ochrobactrum group</taxon>
        <taxon>Brucella</taxon>
    </lineage>
</organism>
<evidence type="ECO:0000313" key="2">
    <source>
        <dbReference type="Proteomes" id="UP000216345"/>
    </source>
</evidence>
<accession>A0A256EZP9</accession>
<keyword evidence="2" id="KW-1185">Reference proteome</keyword>